<dbReference type="EMBL" id="CP104694">
    <property type="protein sequence ID" value="UXI65781.1"/>
    <property type="molecule type" value="Genomic_DNA"/>
</dbReference>
<organism evidence="2 3">
    <name type="scientific">Tahibacter amnicola</name>
    <dbReference type="NCBI Taxonomy" id="2976241"/>
    <lineage>
        <taxon>Bacteria</taxon>
        <taxon>Pseudomonadati</taxon>
        <taxon>Pseudomonadota</taxon>
        <taxon>Gammaproteobacteria</taxon>
        <taxon>Lysobacterales</taxon>
        <taxon>Rhodanobacteraceae</taxon>
        <taxon>Tahibacter</taxon>
    </lineage>
</organism>
<feature type="region of interest" description="Disordered" evidence="1">
    <location>
        <begin position="1"/>
        <end position="27"/>
    </location>
</feature>
<protein>
    <submittedName>
        <fullName evidence="2">Uncharacterized protein</fullName>
    </submittedName>
</protein>
<reference evidence="2" key="1">
    <citation type="submission" date="2022-09" db="EMBL/GenBank/DDBJ databases">
        <title>Tahibacter sp. nov., isolated from a fresh water.</title>
        <authorList>
            <person name="Baek J.H."/>
            <person name="Lee J.K."/>
            <person name="Kim J.M."/>
            <person name="Jeon C.O."/>
        </authorList>
    </citation>
    <scope>NUCLEOTIDE SEQUENCE</scope>
    <source>
        <strain evidence="2">W38</strain>
    </source>
</reference>
<evidence type="ECO:0000313" key="2">
    <source>
        <dbReference type="EMBL" id="UXI65781.1"/>
    </source>
</evidence>
<name>A0ABY6B6M2_9GAMM</name>
<dbReference type="RefSeq" id="WP_261692777.1">
    <property type="nucleotide sequence ID" value="NZ_CP104694.1"/>
</dbReference>
<keyword evidence="3" id="KW-1185">Reference proteome</keyword>
<feature type="compositionally biased region" description="Basic and acidic residues" evidence="1">
    <location>
        <begin position="14"/>
        <end position="27"/>
    </location>
</feature>
<accession>A0ABY6B6M2</accession>
<evidence type="ECO:0000256" key="1">
    <source>
        <dbReference type="SAM" id="MobiDB-lite"/>
    </source>
</evidence>
<sequence>MNHGTDVPARGHRSAVDEASRQRCEDALPRDSMYTTAVTRWRRATRRRACRQRPTCIHQGEAIMAVRKTAQKRAPRKRSVRPVPQAFAAADTGGEDRLVTISVDIKGATSIALTVQQFDIATRALLPPATPLTLSQNKATFAAKKGKVYAVKYQFYGEKKASIELSAKTDKQRSADDPIAKHAHAKTAISSDLGFNLGYWQIPTKGEMP</sequence>
<dbReference type="Proteomes" id="UP001064632">
    <property type="component" value="Chromosome"/>
</dbReference>
<proteinExistence type="predicted"/>
<evidence type="ECO:0000313" key="3">
    <source>
        <dbReference type="Proteomes" id="UP001064632"/>
    </source>
</evidence>
<gene>
    <name evidence="2" type="ORF">N4264_13505</name>
</gene>